<name>A0ABQ6IZM7_9MICO</name>
<sequence>MTDSNAPMPDEPLAEEMLPPDPDVTNASAQGGRPPQEASGAGAAQGETIGADSPGQSSTTEKDPETWVTGDEPMTGAQRSYLDTLAREAGEQLPADLTKAEASEHIDRLQNKTGRDPA</sequence>
<evidence type="ECO:0000313" key="2">
    <source>
        <dbReference type="EMBL" id="GMA42157.1"/>
    </source>
</evidence>
<protein>
    <recommendedName>
        <fullName evidence="4">DUF3072 domain-containing protein</fullName>
    </recommendedName>
</protein>
<feature type="compositionally biased region" description="Basic and acidic residues" evidence="1">
    <location>
        <begin position="98"/>
        <end position="118"/>
    </location>
</feature>
<dbReference type="InterPro" id="IPR021425">
    <property type="entry name" value="DUF3072"/>
</dbReference>
<feature type="region of interest" description="Disordered" evidence="1">
    <location>
        <begin position="1"/>
        <end position="118"/>
    </location>
</feature>
<dbReference type="Pfam" id="PF11272">
    <property type="entry name" value="DUF3072"/>
    <property type="match status" value="1"/>
</dbReference>
<evidence type="ECO:0000313" key="3">
    <source>
        <dbReference type="Proteomes" id="UP001157126"/>
    </source>
</evidence>
<proteinExistence type="predicted"/>
<gene>
    <name evidence="2" type="ORF">GCM10025883_42020</name>
</gene>
<comment type="caution">
    <text evidence="2">The sequence shown here is derived from an EMBL/GenBank/DDBJ whole genome shotgun (WGS) entry which is preliminary data.</text>
</comment>
<organism evidence="2 3">
    <name type="scientific">Mobilicoccus caccae</name>
    <dbReference type="NCBI Taxonomy" id="1859295"/>
    <lineage>
        <taxon>Bacteria</taxon>
        <taxon>Bacillati</taxon>
        <taxon>Actinomycetota</taxon>
        <taxon>Actinomycetes</taxon>
        <taxon>Micrococcales</taxon>
        <taxon>Dermatophilaceae</taxon>
        <taxon>Mobilicoccus</taxon>
    </lineage>
</organism>
<reference evidence="3" key="1">
    <citation type="journal article" date="2019" name="Int. J. Syst. Evol. Microbiol.">
        <title>The Global Catalogue of Microorganisms (GCM) 10K type strain sequencing project: providing services to taxonomists for standard genome sequencing and annotation.</title>
        <authorList>
            <consortium name="The Broad Institute Genomics Platform"/>
            <consortium name="The Broad Institute Genome Sequencing Center for Infectious Disease"/>
            <person name="Wu L."/>
            <person name="Ma J."/>
        </authorList>
    </citation>
    <scope>NUCLEOTIDE SEQUENCE [LARGE SCALE GENOMIC DNA]</scope>
    <source>
        <strain evidence="3">NBRC 113072</strain>
    </source>
</reference>
<dbReference type="EMBL" id="BSUO01000001">
    <property type="protein sequence ID" value="GMA42157.1"/>
    <property type="molecule type" value="Genomic_DNA"/>
</dbReference>
<feature type="compositionally biased region" description="Low complexity" evidence="1">
    <location>
        <begin position="36"/>
        <end position="47"/>
    </location>
</feature>
<evidence type="ECO:0008006" key="4">
    <source>
        <dbReference type="Google" id="ProtNLM"/>
    </source>
</evidence>
<evidence type="ECO:0000256" key="1">
    <source>
        <dbReference type="SAM" id="MobiDB-lite"/>
    </source>
</evidence>
<keyword evidence="3" id="KW-1185">Reference proteome</keyword>
<accession>A0ABQ6IZM7</accession>
<dbReference type="Proteomes" id="UP001157126">
    <property type="component" value="Unassembled WGS sequence"/>
</dbReference>